<dbReference type="GO" id="GO:0005744">
    <property type="term" value="C:TIM23 mitochondrial import inner membrane translocase complex"/>
    <property type="evidence" value="ECO:0007669"/>
    <property type="project" value="InterPro"/>
</dbReference>
<reference evidence="15 16" key="1">
    <citation type="journal article" date="2018" name="New Phytol.">
        <title>Phylogenomics of Endogonaceae and evolution of mycorrhizas within Mucoromycota.</title>
        <authorList>
            <person name="Chang Y."/>
            <person name="Desiro A."/>
            <person name="Na H."/>
            <person name="Sandor L."/>
            <person name="Lipzen A."/>
            <person name="Clum A."/>
            <person name="Barry K."/>
            <person name="Grigoriev I.V."/>
            <person name="Martin F.M."/>
            <person name="Stajich J.E."/>
            <person name="Smith M.E."/>
            <person name="Bonito G."/>
            <person name="Spatafora J.W."/>
        </authorList>
    </citation>
    <scope>NUCLEOTIDE SEQUENCE [LARGE SCALE GENOMIC DNA]</scope>
    <source>
        <strain evidence="15 16">AD002</strain>
    </source>
</reference>
<keyword evidence="9" id="KW-0496">Mitochondrion</keyword>
<organism evidence="15 16">
    <name type="scientific">Jimgerdemannia flammicorona</name>
    <dbReference type="NCBI Taxonomy" id="994334"/>
    <lineage>
        <taxon>Eukaryota</taxon>
        <taxon>Fungi</taxon>
        <taxon>Fungi incertae sedis</taxon>
        <taxon>Mucoromycota</taxon>
        <taxon>Mucoromycotina</taxon>
        <taxon>Endogonomycetes</taxon>
        <taxon>Endogonales</taxon>
        <taxon>Endogonaceae</taxon>
        <taxon>Jimgerdemannia</taxon>
    </lineage>
</organism>
<dbReference type="EMBL" id="RBNJ01005952">
    <property type="protein sequence ID" value="RUS28899.1"/>
    <property type="molecule type" value="Genomic_DNA"/>
</dbReference>
<gene>
    <name evidence="15" type="ORF">BC938DRAFT_481305</name>
</gene>
<evidence type="ECO:0000256" key="7">
    <source>
        <dbReference type="ARBA" id="ARBA00022927"/>
    </source>
</evidence>
<evidence type="ECO:0000256" key="6">
    <source>
        <dbReference type="ARBA" id="ARBA00022792"/>
    </source>
</evidence>
<dbReference type="PANTHER" id="PTHR12388">
    <property type="entry name" value="MITOCHONDRIA ASSOCIATED GRANULOCYTE MACROPHAGE CSF SIGNALING MOLECULE"/>
    <property type="match status" value="1"/>
</dbReference>
<keyword evidence="7" id="KW-0653">Protein transport</keyword>
<feature type="region of interest" description="Disordered" evidence="13">
    <location>
        <begin position="137"/>
        <end position="158"/>
    </location>
</feature>
<dbReference type="AlphaFoldDB" id="A0A433QGK8"/>
<evidence type="ECO:0000256" key="14">
    <source>
        <dbReference type="SAM" id="SignalP"/>
    </source>
</evidence>
<evidence type="ECO:0000256" key="8">
    <source>
        <dbReference type="ARBA" id="ARBA00023010"/>
    </source>
</evidence>
<evidence type="ECO:0000256" key="9">
    <source>
        <dbReference type="ARBA" id="ARBA00023128"/>
    </source>
</evidence>
<evidence type="ECO:0000256" key="10">
    <source>
        <dbReference type="ARBA" id="ARBA00023136"/>
    </source>
</evidence>
<evidence type="ECO:0000256" key="2">
    <source>
        <dbReference type="ARBA" id="ARBA00008817"/>
    </source>
</evidence>
<dbReference type="InterPro" id="IPR005341">
    <property type="entry name" value="Tim16"/>
</dbReference>
<comment type="caution">
    <text evidence="15">The sequence shown here is derived from an EMBL/GenBank/DDBJ whole genome shotgun (WGS) entry which is preliminary data.</text>
</comment>
<comment type="similarity">
    <text evidence="2">Belongs to the TIM16/PAM16 family.</text>
</comment>
<accession>A0A433QGK8</accession>
<comment type="subcellular location">
    <subcellularLocation>
        <location evidence="1">Mitochondrion inner membrane</location>
        <topology evidence="1">Peripheral membrane protein</topology>
    </subcellularLocation>
</comment>
<dbReference type="GO" id="GO:0030150">
    <property type="term" value="P:protein import into mitochondrial matrix"/>
    <property type="evidence" value="ECO:0007669"/>
    <property type="project" value="InterPro"/>
</dbReference>
<name>A0A433QGK8_9FUNG</name>
<evidence type="ECO:0000256" key="1">
    <source>
        <dbReference type="ARBA" id="ARBA00004637"/>
    </source>
</evidence>
<dbReference type="Pfam" id="PF03656">
    <property type="entry name" value="Pam16"/>
    <property type="match status" value="2"/>
</dbReference>
<protein>
    <recommendedName>
        <fullName evidence="4">Mitochondrial import inner membrane translocase subunit TIM16</fullName>
    </recommendedName>
    <alternativeName>
        <fullName evidence="3">Mitochondrial import inner membrane translocase subunit tim16</fullName>
    </alternativeName>
    <alternativeName>
        <fullName evidence="11 12">Presequence translocated-associated motor subunit PAM16</fullName>
    </alternativeName>
</protein>
<dbReference type="Gene3D" id="1.10.287.110">
    <property type="entry name" value="DnaJ domain"/>
    <property type="match status" value="1"/>
</dbReference>
<evidence type="ECO:0000313" key="16">
    <source>
        <dbReference type="Proteomes" id="UP000274822"/>
    </source>
</evidence>
<keyword evidence="6" id="KW-0999">Mitochondrion inner membrane</keyword>
<evidence type="ECO:0000256" key="12">
    <source>
        <dbReference type="ARBA" id="ARBA00031407"/>
    </source>
</evidence>
<keyword evidence="14" id="KW-0732">Signal</keyword>
<dbReference type="Proteomes" id="UP000274822">
    <property type="component" value="Unassembled WGS sequence"/>
</dbReference>
<feature type="chain" id="PRO_5019404298" description="Mitochondrial import inner membrane translocase subunit TIM16" evidence="14">
    <location>
        <begin position="19"/>
        <end position="158"/>
    </location>
</feature>
<evidence type="ECO:0000256" key="3">
    <source>
        <dbReference type="ARBA" id="ARBA00013571"/>
    </source>
</evidence>
<feature type="compositionally biased region" description="Basic and acidic residues" evidence="13">
    <location>
        <begin position="137"/>
        <end position="152"/>
    </location>
</feature>
<sequence>MAARLIAQLIVSVGAVVGRAFFAAYKQAAANAAAQGGSAAREGGRSAADALTRRTGLTIDEACQILNVKKDADLAEVVKRLRFGRCTHSGLPFIYCSTSYSQHYEHLFKVNDSSIGGSLYLQSKVVRAKERFELELAEQAKNEGREPPEANKETPPSA</sequence>
<dbReference type="PANTHER" id="PTHR12388:SF0">
    <property type="entry name" value="MITOCHONDRIAL IMPORT INNER MEMBRANE TRANSLOCASE SUBUNIT TIM16"/>
    <property type="match status" value="1"/>
</dbReference>
<keyword evidence="5" id="KW-0813">Transport</keyword>
<evidence type="ECO:0000256" key="11">
    <source>
        <dbReference type="ARBA" id="ARBA00030422"/>
    </source>
</evidence>
<keyword evidence="8" id="KW-0811">Translocation</keyword>
<evidence type="ECO:0000313" key="15">
    <source>
        <dbReference type="EMBL" id="RUS28899.1"/>
    </source>
</evidence>
<dbReference type="InterPro" id="IPR036869">
    <property type="entry name" value="J_dom_sf"/>
</dbReference>
<evidence type="ECO:0000256" key="5">
    <source>
        <dbReference type="ARBA" id="ARBA00022448"/>
    </source>
</evidence>
<keyword evidence="16" id="KW-1185">Reference proteome</keyword>
<proteinExistence type="inferred from homology"/>
<feature type="signal peptide" evidence="14">
    <location>
        <begin position="1"/>
        <end position="18"/>
    </location>
</feature>
<evidence type="ECO:0000256" key="13">
    <source>
        <dbReference type="SAM" id="MobiDB-lite"/>
    </source>
</evidence>
<keyword evidence="10" id="KW-0472">Membrane</keyword>
<evidence type="ECO:0000256" key="4">
    <source>
        <dbReference type="ARBA" id="ARBA00020721"/>
    </source>
</evidence>